<proteinExistence type="predicted"/>
<comment type="caution">
    <text evidence="2">The sequence shown here is derived from an EMBL/GenBank/DDBJ whole genome shotgun (WGS) entry which is preliminary data.</text>
</comment>
<gene>
    <name evidence="2" type="ORF">NQT62_07860</name>
</gene>
<dbReference type="Gene3D" id="3.40.50.720">
    <property type="entry name" value="NAD(P)-binding Rossmann-like Domain"/>
    <property type="match status" value="1"/>
</dbReference>
<evidence type="ECO:0000259" key="1">
    <source>
        <dbReference type="Pfam" id="PF01370"/>
    </source>
</evidence>
<dbReference type="InterPro" id="IPR036291">
    <property type="entry name" value="NAD(P)-bd_dom_sf"/>
</dbReference>
<sequence length="255" mass="28784">MRIRQQGAQALPCDLSNKRDLLKALSLAHRVLWMAAPDTSTAVDNTLKRLALYAAARNQAWHKQRLHLTYISTTGVYGNAQGQWIDERSPVNPQSDRARRRVHAEQQVRLASLLGHSGHILRAPGIYGNTRLPLDRIRAGTPAIVNAEDSWSNHIHELDLGRLSVWCNFKGGVWRVVNACDGEPCKMGDYFDAVADAYQLQRPPRLSRNAVKEQVSPMMWSFMAESRRIRSVEQAKLGFQLKYPSVDHFLSKHAA</sequence>
<evidence type="ECO:0000313" key="2">
    <source>
        <dbReference type="EMBL" id="MCQ8896347.1"/>
    </source>
</evidence>
<dbReference type="Proteomes" id="UP001204142">
    <property type="component" value="Unassembled WGS sequence"/>
</dbReference>
<feature type="domain" description="NAD-dependent epimerase/dehydratase" evidence="1">
    <location>
        <begin position="34"/>
        <end position="130"/>
    </location>
</feature>
<protein>
    <submittedName>
        <fullName evidence="2">SDR family NAD(P)-dependent oxidoreductase</fullName>
    </submittedName>
</protein>
<name>A0ABT1WI09_9BURK</name>
<dbReference type="RefSeq" id="WP_256764110.1">
    <property type="nucleotide sequence ID" value="NZ_JANIGO010000002.1"/>
</dbReference>
<dbReference type="Pfam" id="PF01370">
    <property type="entry name" value="Epimerase"/>
    <property type="match status" value="1"/>
</dbReference>
<accession>A0ABT1WI09</accession>
<keyword evidence="3" id="KW-1185">Reference proteome</keyword>
<evidence type="ECO:0000313" key="3">
    <source>
        <dbReference type="Proteomes" id="UP001204142"/>
    </source>
</evidence>
<dbReference type="SUPFAM" id="SSF51735">
    <property type="entry name" value="NAD(P)-binding Rossmann-fold domains"/>
    <property type="match status" value="1"/>
</dbReference>
<organism evidence="2 3">
    <name type="scientific">Limnobacter humi</name>
    <dbReference type="NCBI Taxonomy" id="1778671"/>
    <lineage>
        <taxon>Bacteria</taxon>
        <taxon>Pseudomonadati</taxon>
        <taxon>Pseudomonadota</taxon>
        <taxon>Betaproteobacteria</taxon>
        <taxon>Burkholderiales</taxon>
        <taxon>Burkholderiaceae</taxon>
        <taxon>Limnobacter</taxon>
    </lineage>
</organism>
<dbReference type="EMBL" id="JANIGO010000002">
    <property type="protein sequence ID" value="MCQ8896347.1"/>
    <property type="molecule type" value="Genomic_DNA"/>
</dbReference>
<dbReference type="InterPro" id="IPR051783">
    <property type="entry name" value="NAD(P)-dependent_oxidoreduct"/>
</dbReference>
<dbReference type="PANTHER" id="PTHR48079:SF6">
    <property type="entry name" value="NAD(P)-BINDING DOMAIN-CONTAINING PROTEIN-RELATED"/>
    <property type="match status" value="1"/>
</dbReference>
<dbReference type="InterPro" id="IPR001509">
    <property type="entry name" value="Epimerase_deHydtase"/>
</dbReference>
<reference evidence="2 3" key="1">
    <citation type="submission" date="2022-07" db="EMBL/GenBank/DDBJ databases">
        <authorList>
            <person name="Xamxidin M."/>
            <person name="Wu M."/>
        </authorList>
    </citation>
    <scope>NUCLEOTIDE SEQUENCE [LARGE SCALE GENOMIC DNA]</scope>
    <source>
        <strain evidence="2 3">NBRC 111650</strain>
    </source>
</reference>
<dbReference type="PANTHER" id="PTHR48079">
    <property type="entry name" value="PROTEIN YEEZ"/>
    <property type="match status" value="1"/>
</dbReference>